<reference evidence="2 3" key="1">
    <citation type="submission" date="2020-10" db="EMBL/GenBank/DDBJ databases">
        <title>Sequencing the genomes of 1000 actinobacteria strains.</title>
        <authorList>
            <person name="Klenk H.-P."/>
        </authorList>
    </citation>
    <scope>NUCLEOTIDE SEQUENCE [LARGE SCALE GENOMIC DNA]</scope>
    <source>
        <strain evidence="2 3">DSM 43173</strain>
    </source>
</reference>
<evidence type="ECO:0000313" key="2">
    <source>
        <dbReference type="EMBL" id="MBE1583948.1"/>
    </source>
</evidence>
<proteinExistence type="predicted"/>
<comment type="caution">
    <text evidence="2">The sequence shown here is derived from an EMBL/GenBank/DDBJ whole genome shotgun (WGS) entry which is preliminary data.</text>
</comment>
<evidence type="ECO:0000256" key="1">
    <source>
        <dbReference type="SAM" id="MobiDB-lite"/>
    </source>
</evidence>
<accession>A0ABR9LUJ5</accession>
<organism evidence="2 3">
    <name type="scientific">Nonomuraea angiospora</name>
    <dbReference type="NCBI Taxonomy" id="46172"/>
    <lineage>
        <taxon>Bacteria</taxon>
        <taxon>Bacillati</taxon>
        <taxon>Actinomycetota</taxon>
        <taxon>Actinomycetes</taxon>
        <taxon>Streptosporangiales</taxon>
        <taxon>Streptosporangiaceae</taxon>
        <taxon>Nonomuraea</taxon>
    </lineage>
</organism>
<dbReference type="RefSeq" id="WP_192784966.1">
    <property type="nucleotide sequence ID" value="NZ_JADBEK010000001.1"/>
</dbReference>
<dbReference type="EMBL" id="JADBEK010000001">
    <property type="protein sequence ID" value="MBE1583948.1"/>
    <property type="molecule type" value="Genomic_DNA"/>
</dbReference>
<gene>
    <name evidence="2" type="ORF">H4W80_002206</name>
</gene>
<sequence length="88" mass="8674">MNLLAEDVPDADDNALAKPADGEPASPVVISQVAELDAATAAAAVDKLCGQGLATLAGLRFSSHHHTENATTSCRTAATCSAGAKAAG</sequence>
<dbReference type="Proteomes" id="UP000633509">
    <property type="component" value="Unassembled WGS sequence"/>
</dbReference>
<keyword evidence="3" id="KW-1185">Reference proteome</keyword>
<name>A0ABR9LUJ5_9ACTN</name>
<protein>
    <submittedName>
        <fullName evidence="2">Uncharacterized protein</fullName>
    </submittedName>
</protein>
<evidence type="ECO:0000313" key="3">
    <source>
        <dbReference type="Proteomes" id="UP000633509"/>
    </source>
</evidence>
<feature type="region of interest" description="Disordered" evidence="1">
    <location>
        <begin position="1"/>
        <end position="24"/>
    </location>
</feature>